<organism evidence="1 2">
    <name type="scientific">Gossypium davidsonii</name>
    <name type="common">Davidson's cotton</name>
    <name type="synonym">Gossypium klotzschianum subsp. davidsonii</name>
    <dbReference type="NCBI Taxonomy" id="34287"/>
    <lineage>
        <taxon>Eukaryota</taxon>
        <taxon>Viridiplantae</taxon>
        <taxon>Streptophyta</taxon>
        <taxon>Embryophyta</taxon>
        <taxon>Tracheophyta</taxon>
        <taxon>Spermatophyta</taxon>
        <taxon>Magnoliopsida</taxon>
        <taxon>eudicotyledons</taxon>
        <taxon>Gunneridae</taxon>
        <taxon>Pentapetalae</taxon>
        <taxon>rosids</taxon>
        <taxon>malvids</taxon>
        <taxon>Malvales</taxon>
        <taxon>Malvaceae</taxon>
        <taxon>Malvoideae</taxon>
        <taxon>Gossypium</taxon>
    </lineage>
</organism>
<keyword evidence="2" id="KW-1185">Reference proteome</keyword>
<protein>
    <submittedName>
        <fullName evidence="1">Uncharacterized protein</fullName>
    </submittedName>
</protein>
<dbReference type="Proteomes" id="UP000593561">
    <property type="component" value="Unassembled WGS sequence"/>
</dbReference>
<sequence length="100" mass="10833">MAGERALFKFLKPGQRLQPADVQAAAMWGVAATTGALWLIQGENLVCRVVPVIEAVIRDCSCFTKDLSGETRVGVEANGTSCNSLRFCLSGLLMNKSWKE</sequence>
<evidence type="ECO:0000313" key="1">
    <source>
        <dbReference type="EMBL" id="MBA0627340.1"/>
    </source>
</evidence>
<proteinExistence type="predicted"/>
<accession>A0A7J8SNF9</accession>
<dbReference type="AlphaFoldDB" id="A0A7J8SNF9"/>
<comment type="caution">
    <text evidence="1">The sequence shown here is derived from an EMBL/GenBank/DDBJ whole genome shotgun (WGS) entry which is preliminary data.</text>
</comment>
<evidence type="ECO:0000313" key="2">
    <source>
        <dbReference type="Proteomes" id="UP000593561"/>
    </source>
</evidence>
<gene>
    <name evidence="1" type="ORF">Godav_004866</name>
</gene>
<reference evidence="1 2" key="1">
    <citation type="journal article" date="2019" name="Genome Biol. Evol.">
        <title>Insights into the evolution of the New World diploid cottons (Gossypium, subgenus Houzingenia) based on genome sequencing.</title>
        <authorList>
            <person name="Grover C.E."/>
            <person name="Arick M.A. 2nd"/>
            <person name="Thrash A."/>
            <person name="Conover J.L."/>
            <person name="Sanders W.S."/>
            <person name="Peterson D.G."/>
            <person name="Frelichowski J.E."/>
            <person name="Scheffler J.A."/>
            <person name="Scheffler B.E."/>
            <person name="Wendel J.F."/>
        </authorList>
    </citation>
    <scope>NUCLEOTIDE SEQUENCE [LARGE SCALE GENOMIC DNA]</scope>
    <source>
        <strain evidence="1">27</strain>
        <tissue evidence="1">Leaf</tissue>
    </source>
</reference>
<name>A0A7J8SNF9_GOSDV</name>
<dbReference type="EMBL" id="JABFAC010000010">
    <property type="protein sequence ID" value="MBA0627340.1"/>
    <property type="molecule type" value="Genomic_DNA"/>
</dbReference>